<evidence type="ECO:0000256" key="2">
    <source>
        <dbReference type="SAM" id="MobiDB-lite"/>
    </source>
</evidence>
<accession>A0A9Q0NAL6</accession>
<sequence>MNGSRRLSTRTFSRDNEHRRRRPAEIKTTRVEIVGLNNRMKELEQKLVQFTFENVELPVRLNAREIPDAAGAESRKKKRPPGEIR</sequence>
<feature type="compositionally biased region" description="Polar residues" evidence="2">
    <location>
        <begin position="1"/>
        <end position="11"/>
    </location>
</feature>
<keyword evidence="1" id="KW-0175">Coiled coil</keyword>
<feature type="region of interest" description="Disordered" evidence="2">
    <location>
        <begin position="63"/>
        <end position="85"/>
    </location>
</feature>
<dbReference type="EMBL" id="WJQU01000001">
    <property type="protein sequence ID" value="KAJ6645814.1"/>
    <property type="molecule type" value="Genomic_DNA"/>
</dbReference>
<dbReference type="Proteomes" id="UP001151699">
    <property type="component" value="Chromosome A"/>
</dbReference>
<dbReference type="AlphaFoldDB" id="A0A9Q0NAL6"/>
<feature type="region of interest" description="Disordered" evidence="2">
    <location>
        <begin position="1"/>
        <end position="24"/>
    </location>
</feature>
<protein>
    <submittedName>
        <fullName evidence="3">Uncharacterized protein</fullName>
    </submittedName>
</protein>
<name>A0A9Q0NAL6_9DIPT</name>
<proteinExistence type="predicted"/>
<gene>
    <name evidence="3" type="ORF">Bhyg_01023</name>
</gene>
<comment type="caution">
    <text evidence="3">The sequence shown here is derived from an EMBL/GenBank/DDBJ whole genome shotgun (WGS) entry which is preliminary data.</text>
</comment>
<keyword evidence="4" id="KW-1185">Reference proteome</keyword>
<reference evidence="3" key="1">
    <citation type="submission" date="2022-07" db="EMBL/GenBank/DDBJ databases">
        <authorList>
            <person name="Trinca V."/>
            <person name="Uliana J.V.C."/>
            <person name="Torres T.T."/>
            <person name="Ward R.J."/>
            <person name="Monesi N."/>
        </authorList>
    </citation>
    <scope>NUCLEOTIDE SEQUENCE</scope>
    <source>
        <strain evidence="3">HSMRA1968</strain>
        <tissue evidence="3">Whole embryos</tissue>
    </source>
</reference>
<evidence type="ECO:0000256" key="1">
    <source>
        <dbReference type="SAM" id="Coils"/>
    </source>
</evidence>
<evidence type="ECO:0000313" key="4">
    <source>
        <dbReference type="Proteomes" id="UP001151699"/>
    </source>
</evidence>
<evidence type="ECO:0000313" key="3">
    <source>
        <dbReference type="EMBL" id="KAJ6645814.1"/>
    </source>
</evidence>
<feature type="coiled-coil region" evidence="1">
    <location>
        <begin position="26"/>
        <end position="53"/>
    </location>
</feature>
<organism evidence="3 4">
    <name type="scientific">Pseudolycoriella hygida</name>
    <dbReference type="NCBI Taxonomy" id="35572"/>
    <lineage>
        <taxon>Eukaryota</taxon>
        <taxon>Metazoa</taxon>
        <taxon>Ecdysozoa</taxon>
        <taxon>Arthropoda</taxon>
        <taxon>Hexapoda</taxon>
        <taxon>Insecta</taxon>
        <taxon>Pterygota</taxon>
        <taxon>Neoptera</taxon>
        <taxon>Endopterygota</taxon>
        <taxon>Diptera</taxon>
        <taxon>Nematocera</taxon>
        <taxon>Sciaroidea</taxon>
        <taxon>Sciaridae</taxon>
        <taxon>Pseudolycoriella</taxon>
    </lineage>
</organism>
<feature type="compositionally biased region" description="Basic and acidic residues" evidence="2">
    <location>
        <begin position="12"/>
        <end position="24"/>
    </location>
</feature>